<dbReference type="AlphaFoldDB" id="A0A517YRM9"/>
<dbReference type="Pfam" id="PF00698">
    <property type="entry name" value="Acyl_transf_1"/>
    <property type="match status" value="1"/>
</dbReference>
<feature type="active site" evidence="7">
    <location>
        <position position="97"/>
    </location>
</feature>
<evidence type="ECO:0000256" key="2">
    <source>
        <dbReference type="ARBA" id="ARBA00018953"/>
    </source>
</evidence>
<dbReference type="Gene3D" id="3.40.366.10">
    <property type="entry name" value="Malonyl-Coenzyme A Acyl Carrier Protein, domain 2"/>
    <property type="match status" value="1"/>
</dbReference>
<dbReference type="NCBIfam" id="TIGR00128">
    <property type="entry name" value="fabD"/>
    <property type="match status" value="1"/>
</dbReference>
<proteinExistence type="inferred from homology"/>
<dbReference type="EC" id="2.3.1.39" evidence="1 6"/>
<evidence type="ECO:0000313" key="10">
    <source>
        <dbReference type="Proteomes" id="UP000317369"/>
    </source>
</evidence>
<dbReference type="PIRSF" id="PIRSF000446">
    <property type="entry name" value="Mct"/>
    <property type="match status" value="1"/>
</dbReference>
<dbReference type="PANTHER" id="PTHR42681:SF1">
    <property type="entry name" value="MALONYL-COA-ACYL CARRIER PROTEIN TRANSACYLASE, MITOCHONDRIAL"/>
    <property type="match status" value="1"/>
</dbReference>
<feature type="active site" evidence="7">
    <location>
        <position position="206"/>
    </location>
</feature>
<dbReference type="InterPro" id="IPR016036">
    <property type="entry name" value="Malonyl_transacylase_ACP-bd"/>
</dbReference>
<dbReference type="Gene3D" id="3.30.70.250">
    <property type="entry name" value="Malonyl-CoA ACP transacylase, ACP-binding"/>
    <property type="match status" value="1"/>
</dbReference>
<dbReference type="InterPro" id="IPR004410">
    <property type="entry name" value="Malonyl_CoA-ACP_transAc_FabD"/>
</dbReference>
<dbReference type="SMART" id="SM00827">
    <property type="entry name" value="PKS_AT"/>
    <property type="match status" value="1"/>
</dbReference>
<protein>
    <recommendedName>
        <fullName evidence="2 6">Malonyl CoA-acyl carrier protein transacylase</fullName>
        <ecNumber evidence="1 6">2.3.1.39</ecNumber>
    </recommendedName>
</protein>
<dbReference type="InterPro" id="IPR050858">
    <property type="entry name" value="Mal-CoA-ACP_Trans/PKS_FabD"/>
</dbReference>
<keyword evidence="4 6" id="KW-0012">Acyltransferase</keyword>
<evidence type="ECO:0000256" key="3">
    <source>
        <dbReference type="ARBA" id="ARBA00022679"/>
    </source>
</evidence>
<dbReference type="GO" id="GO:0006633">
    <property type="term" value="P:fatty acid biosynthetic process"/>
    <property type="evidence" value="ECO:0007669"/>
    <property type="project" value="TreeGrafter"/>
</dbReference>
<keyword evidence="10" id="KW-1185">Reference proteome</keyword>
<dbReference type="OrthoDB" id="9805460at2"/>
<sequence length="308" mass="33019">MSEVGKQSFVLCPGQGAQAIGMGKAWFDKYPVAAQTFAAADKELGFELSKLCFEGPIEQLSKTDVAQAAIYTTSVACYQALIEEGQIDPVGFTAGLSLGEFTALHLAGAYDFIDGLRLVRLRGQAMQDAADASESSMVAITGDANEEIINELCDKAREDGILVPANFNSPMQVVVSGSVDACERVVGVANEMGLKPTPLTVAGAFHSPIMAPAADRLGEALDKTNWDIPKVPVLSNVTGELHEADVDSIKKRLVEQLTSPVRWSQSMQWAAANTEMPMIEVSPGKVLTGLMKRIERKRKVTNFAEPKA</sequence>
<dbReference type="PANTHER" id="PTHR42681">
    <property type="entry name" value="MALONYL-COA-ACYL CARRIER PROTEIN TRANSACYLASE, MITOCHONDRIAL"/>
    <property type="match status" value="1"/>
</dbReference>
<dbReference type="SUPFAM" id="SSF52151">
    <property type="entry name" value="FabD/lysophospholipase-like"/>
    <property type="match status" value="1"/>
</dbReference>
<evidence type="ECO:0000259" key="8">
    <source>
        <dbReference type="SMART" id="SM00827"/>
    </source>
</evidence>
<accession>A0A517YRM9</accession>
<dbReference type="InterPro" id="IPR016035">
    <property type="entry name" value="Acyl_Trfase/lysoPLipase"/>
</dbReference>
<gene>
    <name evidence="9" type="primary">fabD</name>
    <name evidence="9" type="ORF">KS4_09160</name>
</gene>
<dbReference type="GO" id="GO:0004314">
    <property type="term" value="F:[acyl-carrier-protein] S-malonyltransferase activity"/>
    <property type="evidence" value="ECO:0007669"/>
    <property type="project" value="UniProtKB-EC"/>
</dbReference>
<dbReference type="InterPro" id="IPR014043">
    <property type="entry name" value="Acyl_transferase_dom"/>
</dbReference>
<organism evidence="9 10">
    <name type="scientific">Poriferisphaera corsica</name>
    <dbReference type="NCBI Taxonomy" id="2528020"/>
    <lineage>
        <taxon>Bacteria</taxon>
        <taxon>Pseudomonadati</taxon>
        <taxon>Planctomycetota</taxon>
        <taxon>Phycisphaerae</taxon>
        <taxon>Phycisphaerales</taxon>
        <taxon>Phycisphaeraceae</taxon>
        <taxon>Poriferisphaera</taxon>
    </lineage>
</organism>
<dbReference type="RefSeq" id="WP_145075111.1">
    <property type="nucleotide sequence ID" value="NZ_CP036425.1"/>
</dbReference>
<comment type="similarity">
    <text evidence="6">Belongs to the fabD family.</text>
</comment>
<dbReference type="GO" id="GO:0005829">
    <property type="term" value="C:cytosol"/>
    <property type="evidence" value="ECO:0007669"/>
    <property type="project" value="TreeGrafter"/>
</dbReference>
<reference evidence="9 10" key="1">
    <citation type="submission" date="2019-02" db="EMBL/GenBank/DDBJ databases">
        <title>Deep-cultivation of Planctomycetes and their phenomic and genomic characterization uncovers novel biology.</title>
        <authorList>
            <person name="Wiegand S."/>
            <person name="Jogler M."/>
            <person name="Boedeker C."/>
            <person name="Pinto D."/>
            <person name="Vollmers J."/>
            <person name="Rivas-Marin E."/>
            <person name="Kohn T."/>
            <person name="Peeters S.H."/>
            <person name="Heuer A."/>
            <person name="Rast P."/>
            <person name="Oberbeckmann S."/>
            <person name="Bunk B."/>
            <person name="Jeske O."/>
            <person name="Meyerdierks A."/>
            <person name="Storesund J.E."/>
            <person name="Kallscheuer N."/>
            <person name="Luecker S."/>
            <person name="Lage O.M."/>
            <person name="Pohl T."/>
            <person name="Merkel B.J."/>
            <person name="Hornburger P."/>
            <person name="Mueller R.-W."/>
            <person name="Bruemmer F."/>
            <person name="Labrenz M."/>
            <person name="Spormann A.M."/>
            <person name="Op den Camp H."/>
            <person name="Overmann J."/>
            <person name="Amann R."/>
            <person name="Jetten M.S.M."/>
            <person name="Mascher T."/>
            <person name="Medema M.H."/>
            <person name="Devos D.P."/>
            <person name="Kaster A.-K."/>
            <person name="Ovreas L."/>
            <person name="Rohde M."/>
            <person name="Galperin M.Y."/>
            <person name="Jogler C."/>
        </authorList>
    </citation>
    <scope>NUCLEOTIDE SEQUENCE [LARGE SCALE GENOMIC DNA]</scope>
    <source>
        <strain evidence="9 10">KS4</strain>
    </source>
</reference>
<evidence type="ECO:0000256" key="7">
    <source>
        <dbReference type="PIRSR" id="PIRSR000446-1"/>
    </source>
</evidence>
<evidence type="ECO:0000256" key="4">
    <source>
        <dbReference type="ARBA" id="ARBA00023315"/>
    </source>
</evidence>
<dbReference type="InterPro" id="IPR001227">
    <property type="entry name" value="Ac_transferase_dom_sf"/>
</dbReference>
<keyword evidence="3 6" id="KW-0808">Transferase</keyword>
<dbReference type="SUPFAM" id="SSF55048">
    <property type="entry name" value="Probable ACP-binding domain of malonyl-CoA ACP transacylase"/>
    <property type="match status" value="1"/>
</dbReference>
<evidence type="ECO:0000256" key="5">
    <source>
        <dbReference type="ARBA" id="ARBA00048462"/>
    </source>
</evidence>
<evidence type="ECO:0000256" key="1">
    <source>
        <dbReference type="ARBA" id="ARBA00013258"/>
    </source>
</evidence>
<evidence type="ECO:0000313" key="9">
    <source>
        <dbReference type="EMBL" id="QDU32877.1"/>
    </source>
</evidence>
<comment type="catalytic activity">
    <reaction evidence="5 6">
        <text>holo-[ACP] + malonyl-CoA = malonyl-[ACP] + CoA</text>
        <dbReference type="Rhea" id="RHEA:41792"/>
        <dbReference type="Rhea" id="RHEA-COMP:9623"/>
        <dbReference type="Rhea" id="RHEA-COMP:9685"/>
        <dbReference type="ChEBI" id="CHEBI:57287"/>
        <dbReference type="ChEBI" id="CHEBI:57384"/>
        <dbReference type="ChEBI" id="CHEBI:64479"/>
        <dbReference type="ChEBI" id="CHEBI:78449"/>
        <dbReference type="EC" id="2.3.1.39"/>
    </reaction>
</comment>
<name>A0A517YRM9_9BACT</name>
<feature type="domain" description="Malonyl-CoA:ACP transacylase (MAT)" evidence="8">
    <location>
        <begin position="11"/>
        <end position="300"/>
    </location>
</feature>
<dbReference type="EMBL" id="CP036425">
    <property type="protein sequence ID" value="QDU32877.1"/>
    <property type="molecule type" value="Genomic_DNA"/>
</dbReference>
<dbReference type="InterPro" id="IPR024925">
    <property type="entry name" value="Malonyl_CoA-ACP_transAc"/>
</dbReference>
<dbReference type="Proteomes" id="UP000317369">
    <property type="component" value="Chromosome"/>
</dbReference>
<dbReference type="KEGG" id="pcor:KS4_09160"/>
<evidence type="ECO:0000256" key="6">
    <source>
        <dbReference type="PIRNR" id="PIRNR000446"/>
    </source>
</evidence>